<comment type="catalytic activity">
    <reaction evidence="12 13 14">
        <text>tRNA(Lys) + L-lysine + ATP = L-lysyl-tRNA(Lys) + AMP + diphosphate</text>
        <dbReference type="Rhea" id="RHEA:20792"/>
        <dbReference type="Rhea" id="RHEA-COMP:9696"/>
        <dbReference type="Rhea" id="RHEA-COMP:9697"/>
        <dbReference type="ChEBI" id="CHEBI:30616"/>
        <dbReference type="ChEBI" id="CHEBI:32551"/>
        <dbReference type="ChEBI" id="CHEBI:33019"/>
        <dbReference type="ChEBI" id="CHEBI:78442"/>
        <dbReference type="ChEBI" id="CHEBI:78529"/>
        <dbReference type="ChEBI" id="CHEBI:456215"/>
        <dbReference type="EC" id="6.1.1.6"/>
    </reaction>
</comment>
<dbReference type="HAMAP" id="MF_00252">
    <property type="entry name" value="Lys_tRNA_synth_class2"/>
    <property type="match status" value="1"/>
</dbReference>
<dbReference type="GO" id="GO:0005829">
    <property type="term" value="C:cytosol"/>
    <property type="evidence" value="ECO:0007669"/>
    <property type="project" value="TreeGrafter"/>
</dbReference>
<keyword evidence="4 13" id="KW-0963">Cytoplasm</keyword>
<dbReference type="PRINTS" id="PR00982">
    <property type="entry name" value="TRNASYNTHLYS"/>
</dbReference>
<dbReference type="OrthoDB" id="9802326at2"/>
<comment type="cofactor">
    <cofactor evidence="13 14">
        <name>Mg(2+)</name>
        <dbReference type="ChEBI" id="CHEBI:18420"/>
    </cofactor>
    <text evidence="13 14">Binds 3 Mg(2+) ions per subunit.</text>
</comment>
<dbReference type="GO" id="GO:0016740">
    <property type="term" value="F:transferase activity"/>
    <property type="evidence" value="ECO:0007669"/>
    <property type="project" value="UniProtKB-ARBA"/>
</dbReference>
<dbReference type="GO" id="GO:0006430">
    <property type="term" value="P:lysyl-tRNA aminoacylation"/>
    <property type="evidence" value="ECO:0007669"/>
    <property type="project" value="UniProtKB-UniRule"/>
</dbReference>
<dbReference type="SUPFAM" id="SSF50249">
    <property type="entry name" value="Nucleic acid-binding proteins"/>
    <property type="match status" value="1"/>
</dbReference>
<proteinExistence type="inferred from homology"/>
<keyword evidence="5 13" id="KW-0436">Ligase</keyword>
<dbReference type="GO" id="GO:0004824">
    <property type="term" value="F:lysine-tRNA ligase activity"/>
    <property type="evidence" value="ECO:0007669"/>
    <property type="project" value="UniProtKB-UniRule"/>
</dbReference>
<comment type="subunit">
    <text evidence="3 13">Homodimer.</text>
</comment>
<dbReference type="InterPro" id="IPR045864">
    <property type="entry name" value="aa-tRNA-synth_II/BPL/LPL"/>
</dbReference>
<dbReference type="EC" id="6.1.1.6" evidence="13"/>
<reference evidence="16 17" key="1">
    <citation type="submission" date="2018-08" db="EMBL/GenBank/DDBJ databases">
        <title>Form III RuBisCO-mediated autotrophy in Thermodesulfobium bacteria.</title>
        <authorList>
            <person name="Toshchakov S.V."/>
            <person name="Kublanov I.V."/>
            <person name="Frolov E."/>
            <person name="Bonch-Osmolovskaya E.A."/>
            <person name="Tourova T.P."/>
            <person name="Chernych N.A."/>
            <person name="Lebedinsky A.V."/>
        </authorList>
    </citation>
    <scope>NUCLEOTIDE SEQUENCE [LARGE SCALE GENOMIC DNA]</scope>
    <source>
        <strain evidence="16 17">SR</strain>
    </source>
</reference>
<evidence type="ECO:0000256" key="11">
    <source>
        <dbReference type="ARBA" id="ARBA00023146"/>
    </source>
</evidence>
<dbReference type="InterPro" id="IPR004365">
    <property type="entry name" value="NA-bd_OB_tRNA"/>
</dbReference>
<sequence>MPEVLPEFTDLIRVRYEKLEELRAQGIEPYGGRYERTHLAEEVRERFSELEGREVSLAGRIMARRSHGKVTFADLQDFSGRIQIMVRQDAVGSEAYEIFKKLDLGDIIGVKGSVFKTRTGEITIAVARFELLAKSLRPLPEKWHGLRDVDLRYRQRYLDLIVNPEVKRIFILRSQIIRAIRRFLDERGFLEVETPMMQPLPGGAAARPFITYHNALEMQLYLRIAPELYLKRLLVGGFEKVYEINRNFRNEGISTKHNPEFTMLELYQAYADYQDMMKLTEELITWVAKEVLGTWRIKYGEADIDLTPPWRRISLLEAVRQKTGVDFASMEAGEARAAAEKLGVELKGKTLWGEIVNEVFEQLVEPELTNPTFVLDYPVDISPLAKRKKEDPRLTYRFELFIGGREIANAFSELNDPLDQRERFLKQLEKRRAGDEEAHMFDEDFLVALEYGMPPAGGLGIGIDRLVMLLTNSPSIREVILFPLHRPRD</sequence>
<dbReference type="FunFam" id="3.30.930.10:FF:000001">
    <property type="entry name" value="Lysine--tRNA ligase"/>
    <property type="match status" value="1"/>
</dbReference>
<evidence type="ECO:0000256" key="5">
    <source>
        <dbReference type="ARBA" id="ARBA00022598"/>
    </source>
</evidence>
<evidence type="ECO:0000256" key="4">
    <source>
        <dbReference type="ARBA" id="ARBA00022490"/>
    </source>
</evidence>
<protein>
    <recommendedName>
        <fullName evidence="13">Lysine--tRNA ligase</fullName>
        <ecNumber evidence="13">6.1.1.6</ecNumber>
    </recommendedName>
    <alternativeName>
        <fullName evidence="13">Lysyl-tRNA synthetase</fullName>
        <shortName evidence="13">LysRS</shortName>
    </alternativeName>
</protein>
<dbReference type="GO" id="GO:0005524">
    <property type="term" value="F:ATP binding"/>
    <property type="evidence" value="ECO:0007669"/>
    <property type="project" value="UniProtKB-UniRule"/>
</dbReference>
<accession>A0A3D8P403</accession>
<dbReference type="InterPro" id="IPR002313">
    <property type="entry name" value="Lys-tRNA-ligase_II"/>
</dbReference>
<dbReference type="GO" id="GO:0140096">
    <property type="term" value="F:catalytic activity, acting on a protein"/>
    <property type="evidence" value="ECO:0007669"/>
    <property type="project" value="UniProtKB-ARBA"/>
</dbReference>
<feature type="domain" description="Aminoacyl-transfer RNA synthetases class-II family profile" evidence="15">
    <location>
        <begin position="170"/>
        <end position="487"/>
    </location>
</feature>
<evidence type="ECO:0000256" key="10">
    <source>
        <dbReference type="ARBA" id="ARBA00022917"/>
    </source>
</evidence>
<evidence type="ECO:0000256" key="8">
    <source>
        <dbReference type="ARBA" id="ARBA00022840"/>
    </source>
</evidence>
<comment type="caution">
    <text evidence="16">The sequence shown here is derived from an EMBL/GenBank/DDBJ whole genome shotgun (WGS) entry which is preliminary data.</text>
</comment>
<dbReference type="PIRSF" id="PIRSF039101">
    <property type="entry name" value="LysRS2"/>
    <property type="match status" value="1"/>
</dbReference>
<dbReference type="EMBL" id="QSLN01000009">
    <property type="protein sequence ID" value="RDV82536.1"/>
    <property type="molecule type" value="Genomic_DNA"/>
</dbReference>
<evidence type="ECO:0000256" key="3">
    <source>
        <dbReference type="ARBA" id="ARBA00011738"/>
    </source>
</evidence>
<keyword evidence="9 13" id="KW-0460">Magnesium</keyword>
<feature type="binding site" evidence="13">
    <location>
        <position position="406"/>
    </location>
    <ligand>
        <name>Mg(2+)</name>
        <dbReference type="ChEBI" id="CHEBI:18420"/>
        <label>2</label>
    </ligand>
</feature>
<dbReference type="Gene3D" id="3.30.930.10">
    <property type="entry name" value="Bira Bifunctional Protein, Domain 2"/>
    <property type="match status" value="1"/>
</dbReference>
<organism evidence="16 17">
    <name type="scientific">Ammonifex thiophilus</name>
    <dbReference type="NCBI Taxonomy" id="444093"/>
    <lineage>
        <taxon>Bacteria</taxon>
        <taxon>Bacillati</taxon>
        <taxon>Bacillota</taxon>
        <taxon>Clostridia</taxon>
        <taxon>Thermoanaerobacterales</taxon>
        <taxon>Thermoanaerobacteraceae</taxon>
        <taxon>Ammonifex</taxon>
    </lineage>
</organism>
<evidence type="ECO:0000313" key="17">
    <source>
        <dbReference type="Proteomes" id="UP000256329"/>
    </source>
</evidence>
<dbReference type="Proteomes" id="UP000256329">
    <property type="component" value="Unassembled WGS sequence"/>
</dbReference>
<gene>
    <name evidence="13 16" type="primary">lysS</name>
    <name evidence="16" type="ORF">DXX99_07230</name>
</gene>
<dbReference type="Pfam" id="PF00152">
    <property type="entry name" value="tRNA-synt_2"/>
    <property type="match status" value="1"/>
</dbReference>
<dbReference type="PANTHER" id="PTHR42918">
    <property type="entry name" value="LYSYL-TRNA SYNTHETASE"/>
    <property type="match status" value="1"/>
</dbReference>
<dbReference type="InterPro" id="IPR034762">
    <property type="entry name" value="Lys-tRNA-ligase_II_bac/euk"/>
</dbReference>
<dbReference type="CDD" id="cd04322">
    <property type="entry name" value="LysRS_N"/>
    <property type="match status" value="1"/>
</dbReference>
<dbReference type="InterPro" id="IPR006195">
    <property type="entry name" value="aa-tRNA-synth_II"/>
</dbReference>
<evidence type="ECO:0000256" key="1">
    <source>
        <dbReference type="ARBA" id="ARBA00004496"/>
    </source>
</evidence>
<keyword evidence="6 13" id="KW-0479">Metal-binding</keyword>
<feature type="binding site" evidence="13">
    <location>
        <position position="399"/>
    </location>
    <ligand>
        <name>Mg(2+)</name>
        <dbReference type="ChEBI" id="CHEBI:18420"/>
        <label>1</label>
    </ligand>
</feature>
<evidence type="ECO:0000256" key="2">
    <source>
        <dbReference type="ARBA" id="ARBA00008226"/>
    </source>
</evidence>
<comment type="subcellular location">
    <subcellularLocation>
        <location evidence="1 13">Cytoplasm</location>
    </subcellularLocation>
</comment>
<keyword evidence="10 13" id="KW-0648">Protein biosynthesis</keyword>
<evidence type="ECO:0000256" key="12">
    <source>
        <dbReference type="ARBA" id="ARBA00048573"/>
    </source>
</evidence>
<evidence type="ECO:0000256" key="14">
    <source>
        <dbReference type="RuleBase" id="RU000336"/>
    </source>
</evidence>
<comment type="similarity">
    <text evidence="2 13">Belongs to the class-II aminoacyl-tRNA synthetase family.</text>
</comment>
<name>A0A3D8P403_9THEO</name>
<dbReference type="InterPro" id="IPR004364">
    <property type="entry name" value="Aa-tRNA-synt_II"/>
</dbReference>
<dbReference type="NCBIfam" id="TIGR00499">
    <property type="entry name" value="lysS_bact"/>
    <property type="match status" value="1"/>
</dbReference>
<dbReference type="InterPro" id="IPR044136">
    <property type="entry name" value="Lys-tRNA-ligase_II_N"/>
</dbReference>
<keyword evidence="17" id="KW-1185">Reference proteome</keyword>
<evidence type="ECO:0000259" key="15">
    <source>
        <dbReference type="PROSITE" id="PS50862"/>
    </source>
</evidence>
<dbReference type="AlphaFoldDB" id="A0A3D8P403"/>
<dbReference type="GO" id="GO:0000287">
    <property type="term" value="F:magnesium ion binding"/>
    <property type="evidence" value="ECO:0007669"/>
    <property type="project" value="UniProtKB-UniRule"/>
</dbReference>
<keyword evidence="11 13" id="KW-0030">Aminoacyl-tRNA synthetase</keyword>
<dbReference type="Pfam" id="PF01336">
    <property type="entry name" value="tRNA_anti-codon"/>
    <property type="match status" value="1"/>
</dbReference>
<dbReference type="FunFam" id="2.40.50.140:FF:000024">
    <property type="entry name" value="Lysine--tRNA ligase"/>
    <property type="match status" value="1"/>
</dbReference>
<evidence type="ECO:0000256" key="6">
    <source>
        <dbReference type="ARBA" id="ARBA00022723"/>
    </source>
</evidence>
<evidence type="ECO:0000256" key="13">
    <source>
        <dbReference type="HAMAP-Rule" id="MF_00252"/>
    </source>
</evidence>
<dbReference type="GO" id="GO:0000049">
    <property type="term" value="F:tRNA binding"/>
    <property type="evidence" value="ECO:0007669"/>
    <property type="project" value="TreeGrafter"/>
</dbReference>
<keyword evidence="8 13" id="KW-0067">ATP-binding</keyword>
<dbReference type="SUPFAM" id="SSF55681">
    <property type="entry name" value="Class II aaRS and biotin synthetases"/>
    <property type="match status" value="1"/>
</dbReference>
<dbReference type="PANTHER" id="PTHR42918:SF15">
    <property type="entry name" value="LYSINE--TRNA LIGASE, CHLOROPLASTIC_MITOCHONDRIAL"/>
    <property type="match status" value="1"/>
</dbReference>
<evidence type="ECO:0000256" key="7">
    <source>
        <dbReference type="ARBA" id="ARBA00022741"/>
    </source>
</evidence>
<feature type="binding site" evidence="13">
    <location>
        <position position="406"/>
    </location>
    <ligand>
        <name>Mg(2+)</name>
        <dbReference type="ChEBI" id="CHEBI:18420"/>
        <label>1</label>
    </ligand>
</feature>
<dbReference type="InterPro" id="IPR012340">
    <property type="entry name" value="NA-bd_OB-fold"/>
</dbReference>
<evidence type="ECO:0000256" key="9">
    <source>
        <dbReference type="ARBA" id="ARBA00022842"/>
    </source>
</evidence>
<keyword evidence="7 13" id="KW-0547">Nucleotide-binding</keyword>
<dbReference type="Gene3D" id="2.40.50.140">
    <property type="entry name" value="Nucleic acid-binding proteins"/>
    <property type="match status" value="1"/>
</dbReference>
<dbReference type="CDD" id="cd00775">
    <property type="entry name" value="LysRS_core"/>
    <property type="match status" value="1"/>
</dbReference>
<dbReference type="InterPro" id="IPR018149">
    <property type="entry name" value="Lys-tRNA-synth_II_C"/>
</dbReference>
<dbReference type="RefSeq" id="WP_115792826.1">
    <property type="nucleotide sequence ID" value="NZ_QSLN01000009.1"/>
</dbReference>
<evidence type="ECO:0000313" key="16">
    <source>
        <dbReference type="EMBL" id="RDV82536.1"/>
    </source>
</evidence>
<dbReference type="NCBIfam" id="NF001756">
    <property type="entry name" value="PRK00484.1"/>
    <property type="match status" value="1"/>
</dbReference>
<dbReference type="PROSITE" id="PS50862">
    <property type="entry name" value="AA_TRNA_LIGASE_II"/>
    <property type="match status" value="1"/>
</dbReference>